<keyword evidence="3 8" id="KW-0540">Nuclease</keyword>
<keyword evidence="2 8" id="KW-1277">Toxin-antitoxin system</keyword>
<comment type="caution">
    <text evidence="10">The sequence shown here is derived from an EMBL/GenBank/DDBJ whole genome shotgun (WGS) entry which is preliminary data.</text>
</comment>
<keyword evidence="6 8" id="KW-0460">Magnesium</keyword>
<evidence type="ECO:0000256" key="5">
    <source>
        <dbReference type="ARBA" id="ARBA00022801"/>
    </source>
</evidence>
<evidence type="ECO:0000256" key="7">
    <source>
        <dbReference type="ARBA" id="ARBA00038093"/>
    </source>
</evidence>
<dbReference type="EC" id="3.1.-.-" evidence="8"/>
<dbReference type="InterPro" id="IPR002716">
    <property type="entry name" value="PIN_dom"/>
</dbReference>
<name>A0ABU3N1L3_9SPHN</name>
<comment type="cofactor">
    <cofactor evidence="1 8">
        <name>Mg(2+)</name>
        <dbReference type="ChEBI" id="CHEBI:18420"/>
    </cofactor>
</comment>
<accession>A0ABU3N1L3</accession>
<dbReference type="Gene3D" id="3.40.50.1010">
    <property type="entry name" value="5'-nuclease"/>
    <property type="match status" value="1"/>
</dbReference>
<dbReference type="HAMAP" id="MF_00265">
    <property type="entry name" value="VapC_Nob1"/>
    <property type="match status" value="1"/>
</dbReference>
<dbReference type="EMBL" id="JALMLT010000001">
    <property type="protein sequence ID" value="MDT8758126.1"/>
    <property type="molecule type" value="Genomic_DNA"/>
</dbReference>
<feature type="binding site" evidence="8">
    <location>
        <position position="90"/>
    </location>
    <ligand>
        <name>Mg(2+)</name>
        <dbReference type="ChEBI" id="CHEBI:18420"/>
    </ligand>
</feature>
<evidence type="ECO:0000256" key="1">
    <source>
        <dbReference type="ARBA" id="ARBA00001946"/>
    </source>
</evidence>
<feature type="domain" description="PIN" evidence="9">
    <location>
        <begin position="7"/>
        <end position="116"/>
    </location>
</feature>
<evidence type="ECO:0000256" key="6">
    <source>
        <dbReference type="ARBA" id="ARBA00022842"/>
    </source>
</evidence>
<evidence type="ECO:0000256" key="8">
    <source>
        <dbReference type="HAMAP-Rule" id="MF_00265"/>
    </source>
</evidence>
<evidence type="ECO:0000256" key="2">
    <source>
        <dbReference type="ARBA" id="ARBA00022649"/>
    </source>
</evidence>
<dbReference type="InterPro" id="IPR029060">
    <property type="entry name" value="PIN-like_dom_sf"/>
</dbReference>
<evidence type="ECO:0000256" key="4">
    <source>
        <dbReference type="ARBA" id="ARBA00022723"/>
    </source>
</evidence>
<dbReference type="PANTHER" id="PTHR33653">
    <property type="entry name" value="RIBONUCLEASE VAPC2"/>
    <property type="match status" value="1"/>
</dbReference>
<dbReference type="PANTHER" id="PTHR33653:SF1">
    <property type="entry name" value="RIBONUCLEASE VAPC2"/>
    <property type="match status" value="1"/>
</dbReference>
<dbReference type="Pfam" id="PF01850">
    <property type="entry name" value="PIN"/>
    <property type="match status" value="1"/>
</dbReference>
<reference evidence="10" key="1">
    <citation type="submission" date="2022-04" db="EMBL/GenBank/DDBJ databases">
        <title>Tomato heritable bacteria conferring resistance against bacterial wilt.</title>
        <authorList>
            <person name="Yin J."/>
        </authorList>
    </citation>
    <scope>NUCLEOTIDE SEQUENCE</scope>
    <source>
        <strain evidence="10">Cra20</strain>
    </source>
</reference>
<sequence>MPDPVFLLDTNICIYLLDGRGERVRERVEACRRGELVTSAIVRAEVMLGARGRDQLDRAEALFAQIEALPFDSRAADIYAGLPFFRGNLDRFIGAHALSLGLALVTNNEEDFADIPGLKIENWTL</sequence>
<comment type="function">
    <text evidence="8">Toxic component of a toxin-antitoxin (TA) system. An RNase.</text>
</comment>
<feature type="binding site" evidence="8">
    <location>
        <position position="9"/>
    </location>
    <ligand>
        <name>Mg(2+)</name>
        <dbReference type="ChEBI" id="CHEBI:18420"/>
    </ligand>
</feature>
<keyword evidence="4 8" id="KW-0479">Metal-binding</keyword>
<gene>
    <name evidence="8" type="primary">vapC</name>
    <name evidence="10" type="ORF">MZO42_05395</name>
</gene>
<dbReference type="InterPro" id="IPR022907">
    <property type="entry name" value="VapC_family"/>
</dbReference>
<keyword evidence="8" id="KW-0800">Toxin</keyword>
<dbReference type="SUPFAM" id="SSF88723">
    <property type="entry name" value="PIN domain-like"/>
    <property type="match status" value="1"/>
</dbReference>
<comment type="similarity">
    <text evidence="7 8">Belongs to the PINc/VapC protein family.</text>
</comment>
<evidence type="ECO:0000256" key="3">
    <source>
        <dbReference type="ARBA" id="ARBA00022722"/>
    </source>
</evidence>
<protein>
    <recommendedName>
        <fullName evidence="8">Ribonuclease VapC</fullName>
        <shortName evidence="8">RNase VapC</shortName>
        <ecNumber evidence="8">3.1.-.-</ecNumber>
    </recommendedName>
    <alternativeName>
        <fullName evidence="8">Toxin VapC</fullName>
    </alternativeName>
</protein>
<dbReference type="InterPro" id="IPR050556">
    <property type="entry name" value="Type_II_TA_system_RNase"/>
</dbReference>
<proteinExistence type="inferred from homology"/>
<evidence type="ECO:0000313" key="10">
    <source>
        <dbReference type="EMBL" id="MDT8758126.1"/>
    </source>
</evidence>
<organism evidence="10">
    <name type="scientific">Sphingomonas psychrotolerans</name>
    <dbReference type="NCBI Taxonomy" id="1327635"/>
    <lineage>
        <taxon>Bacteria</taxon>
        <taxon>Pseudomonadati</taxon>
        <taxon>Pseudomonadota</taxon>
        <taxon>Alphaproteobacteria</taxon>
        <taxon>Sphingomonadales</taxon>
        <taxon>Sphingomonadaceae</taxon>
        <taxon>Sphingomonas</taxon>
    </lineage>
</organism>
<dbReference type="CDD" id="cd18736">
    <property type="entry name" value="PIN_CcVapC1-like"/>
    <property type="match status" value="1"/>
</dbReference>
<keyword evidence="5 8" id="KW-0378">Hydrolase</keyword>
<evidence type="ECO:0000259" key="9">
    <source>
        <dbReference type="Pfam" id="PF01850"/>
    </source>
</evidence>